<dbReference type="PROSITE" id="PS51007">
    <property type="entry name" value="CYTC"/>
    <property type="match status" value="1"/>
</dbReference>
<evidence type="ECO:0000256" key="5">
    <source>
        <dbReference type="SAM" id="SignalP"/>
    </source>
</evidence>
<evidence type="ECO:0000313" key="7">
    <source>
        <dbReference type="EMBL" id="BDY12911.1"/>
    </source>
</evidence>
<evidence type="ECO:0000256" key="3">
    <source>
        <dbReference type="ARBA" id="ARBA00023004"/>
    </source>
</evidence>
<evidence type="ECO:0000256" key="4">
    <source>
        <dbReference type="PROSITE-ProRule" id="PRU00433"/>
    </source>
</evidence>
<evidence type="ECO:0000313" key="9">
    <source>
        <dbReference type="Proteomes" id="UP001321445"/>
    </source>
</evidence>
<dbReference type="EMBL" id="AP027370">
    <property type="protein sequence ID" value="BDY13028.1"/>
    <property type="molecule type" value="Genomic_DNA"/>
</dbReference>
<proteinExistence type="predicted"/>
<keyword evidence="3 4" id="KW-0408">Iron</keyword>
<reference evidence="8 9" key="1">
    <citation type="submission" date="2023-03" db="EMBL/GenBank/DDBJ databases">
        <title>Description of Hydrogenimonas sp. ISO32.</title>
        <authorList>
            <person name="Mino S."/>
            <person name="Fukazawa S."/>
            <person name="Sawabe T."/>
        </authorList>
    </citation>
    <scope>NUCLEOTIDE SEQUENCE [LARGE SCALE GENOMIC DNA]</scope>
    <source>
        <strain evidence="8 9">ISO32</strain>
    </source>
</reference>
<dbReference type="Pfam" id="PF00034">
    <property type="entry name" value="Cytochrom_C"/>
    <property type="match status" value="1"/>
</dbReference>
<sequence>MRISKIVGAVACLTALSAGAMAAEMSNAQIYAKFCKKCHGSNGEGNPAKKGPALNDKDINELFDDLMDVEEKSFEGTQHEAMAHNLKVLERKKGIKVDPQSMAKYLYYSFNPHAK</sequence>
<evidence type="ECO:0000259" key="6">
    <source>
        <dbReference type="PROSITE" id="PS51007"/>
    </source>
</evidence>
<dbReference type="EMBL" id="AP027370">
    <property type="protein sequence ID" value="BDY12911.1"/>
    <property type="molecule type" value="Genomic_DNA"/>
</dbReference>
<name>A0ABN6WVN9_9BACT</name>
<evidence type="ECO:0000313" key="8">
    <source>
        <dbReference type="EMBL" id="BDY13028.1"/>
    </source>
</evidence>
<dbReference type="SUPFAM" id="SSF46626">
    <property type="entry name" value="Cytochrome c"/>
    <property type="match status" value="1"/>
</dbReference>
<dbReference type="RefSeq" id="WP_286335962.1">
    <property type="nucleotide sequence ID" value="NZ_AP027370.1"/>
</dbReference>
<dbReference type="InterPro" id="IPR009056">
    <property type="entry name" value="Cyt_c-like_dom"/>
</dbReference>
<evidence type="ECO:0000256" key="1">
    <source>
        <dbReference type="ARBA" id="ARBA00022617"/>
    </source>
</evidence>
<dbReference type="InterPro" id="IPR036909">
    <property type="entry name" value="Cyt_c-like_dom_sf"/>
</dbReference>
<feature type="domain" description="Cytochrome c" evidence="6">
    <location>
        <begin position="22"/>
        <end position="112"/>
    </location>
</feature>
<dbReference type="Gene3D" id="1.10.760.10">
    <property type="entry name" value="Cytochrome c-like domain"/>
    <property type="match status" value="1"/>
</dbReference>
<keyword evidence="1 4" id="KW-0349">Heme</keyword>
<keyword evidence="9" id="KW-1185">Reference proteome</keyword>
<evidence type="ECO:0000256" key="2">
    <source>
        <dbReference type="ARBA" id="ARBA00022723"/>
    </source>
</evidence>
<protein>
    <recommendedName>
        <fullName evidence="6">Cytochrome c domain-containing protein</fullName>
    </recommendedName>
</protein>
<dbReference type="Proteomes" id="UP001321445">
    <property type="component" value="Chromosome"/>
</dbReference>
<gene>
    <name evidence="7" type="ORF">HCR_12230</name>
    <name evidence="8" type="ORF">HCR_13400</name>
</gene>
<keyword evidence="2 4" id="KW-0479">Metal-binding</keyword>
<accession>A0ABN6WVN9</accession>
<organism evidence="8 9">
    <name type="scientific">Hydrogenimonas cancrithermarum</name>
    <dbReference type="NCBI Taxonomy" id="2993563"/>
    <lineage>
        <taxon>Bacteria</taxon>
        <taxon>Pseudomonadati</taxon>
        <taxon>Campylobacterota</taxon>
        <taxon>Epsilonproteobacteria</taxon>
        <taxon>Campylobacterales</taxon>
        <taxon>Hydrogenimonadaceae</taxon>
        <taxon>Hydrogenimonas</taxon>
    </lineage>
</organism>
<feature type="chain" id="PRO_5045028763" description="Cytochrome c domain-containing protein" evidence="5">
    <location>
        <begin position="23"/>
        <end position="115"/>
    </location>
</feature>
<keyword evidence="5" id="KW-0732">Signal</keyword>
<feature type="signal peptide" evidence="5">
    <location>
        <begin position="1"/>
        <end position="22"/>
    </location>
</feature>